<proteinExistence type="predicted"/>
<keyword evidence="2" id="KW-0732">Signal</keyword>
<sequence>MKKNLCLATSIVAMGAVLFTAGVSAYATQTIDGREDGNNQATVPVNGILGEFDNTTPGPDPADTDQWINVTLPTTALFYSDSNDVTNLVGPNYTITNNSAKKVEVYVEDVEDIQSATLIDELLINTIELIDSGTKSTGLDGTDLLFILDDNSNSTGAVNNFSLSGEASGAASLSSEVNPSFNLVLKFVPIIS</sequence>
<evidence type="ECO:0000256" key="1">
    <source>
        <dbReference type="SAM" id="MobiDB-lite"/>
    </source>
</evidence>
<dbReference type="EMBL" id="MIJY01000012">
    <property type="protein sequence ID" value="OEG16763.1"/>
    <property type="molecule type" value="Genomic_DNA"/>
</dbReference>
<dbReference type="OrthoDB" id="2194476at2"/>
<reference evidence="4" key="1">
    <citation type="submission" date="2016-09" db="EMBL/GenBank/DDBJ databases">
        <authorList>
            <person name="Gulvik C.A."/>
        </authorList>
    </citation>
    <scope>NUCLEOTIDE SEQUENCE [LARGE SCALE GENOMIC DNA]</scope>
    <source>
        <strain evidence="4">LMG 8895</strain>
    </source>
</reference>
<evidence type="ECO:0000313" key="4">
    <source>
        <dbReference type="Proteomes" id="UP000095094"/>
    </source>
</evidence>
<comment type="caution">
    <text evidence="3">The sequence shown here is derived from an EMBL/GenBank/DDBJ whole genome shotgun (WGS) entry which is preliminary data.</text>
</comment>
<name>A0A1E5GVN7_9ENTE</name>
<gene>
    <name evidence="3" type="ORF">BCR25_03985</name>
</gene>
<feature type="chain" id="PRO_5038748323" description="WxL domain-containing protein" evidence="2">
    <location>
        <begin position="26"/>
        <end position="192"/>
    </location>
</feature>
<feature type="signal peptide" evidence="2">
    <location>
        <begin position="1"/>
        <end position="25"/>
    </location>
</feature>
<dbReference type="Proteomes" id="UP000095094">
    <property type="component" value="Unassembled WGS sequence"/>
</dbReference>
<evidence type="ECO:0000313" key="3">
    <source>
        <dbReference type="EMBL" id="OEG16763.1"/>
    </source>
</evidence>
<organism evidence="3 4">
    <name type="scientific">Enterococcus termitis</name>
    <dbReference type="NCBI Taxonomy" id="332950"/>
    <lineage>
        <taxon>Bacteria</taxon>
        <taxon>Bacillati</taxon>
        <taxon>Bacillota</taxon>
        <taxon>Bacilli</taxon>
        <taxon>Lactobacillales</taxon>
        <taxon>Enterococcaceae</taxon>
        <taxon>Enterococcus</taxon>
    </lineage>
</organism>
<evidence type="ECO:0000256" key="2">
    <source>
        <dbReference type="SAM" id="SignalP"/>
    </source>
</evidence>
<protein>
    <recommendedName>
        <fullName evidence="5">WxL domain-containing protein</fullName>
    </recommendedName>
</protein>
<dbReference type="RefSeq" id="WP_069663160.1">
    <property type="nucleotide sequence ID" value="NZ_JBHUJJ010000001.1"/>
</dbReference>
<keyword evidence="4" id="KW-1185">Reference proteome</keyword>
<feature type="region of interest" description="Disordered" evidence="1">
    <location>
        <begin position="33"/>
        <end position="60"/>
    </location>
</feature>
<dbReference type="AlphaFoldDB" id="A0A1E5GVN7"/>
<evidence type="ECO:0008006" key="5">
    <source>
        <dbReference type="Google" id="ProtNLM"/>
    </source>
</evidence>
<accession>A0A1E5GVN7</accession>